<reference evidence="1" key="2">
    <citation type="submission" date="2015-02" db="UniProtKB">
        <authorList>
            <consortium name="EnsemblMetazoa"/>
        </authorList>
    </citation>
    <scope>IDENTIFICATION</scope>
</reference>
<organism evidence="1 2">
    <name type="scientific">Strigamia maritima</name>
    <name type="common">European centipede</name>
    <name type="synonym">Geophilus maritimus</name>
    <dbReference type="NCBI Taxonomy" id="126957"/>
    <lineage>
        <taxon>Eukaryota</taxon>
        <taxon>Metazoa</taxon>
        <taxon>Ecdysozoa</taxon>
        <taxon>Arthropoda</taxon>
        <taxon>Myriapoda</taxon>
        <taxon>Chilopoda</taxon>
        <taxon>Pleurostigmophora</taxon>
        <taxon>Geophilomorpha</taxon>
        <taxon>Linotaeniidae</taxon>
        <taxon>Strigamia</taxon>
    </lineage>
</organism>
<dbReference type="Proteomes" id="UP000014500">
    <property type="component" value="Unassembled WGS sequence"/>
</dbReference>
<evidence type="ECO:0000313" key="1">
    <source>
        <dbReference type="EnsemblMetazoa" id="SMAR014344-PA"/>
    </source>
</evidence>
<protein>
    <submittedName>
        <fullName evidence="1">Uncharacterized protein</fullName>
    </submittedName>
</protein>
<dbReference type="EMBL" id="JH431658">
    <property type="status" value="NOT_ANNOTATED_CDS"/>
    <property type="molecule type" value="Genomic_DNA"/>
</dbReference>
<dbReference type="HOGENOM" id="CLU_3227389_0_0_1"/>
<accession>T1JKG4</accession>
<name>T1JKG4_STRMM</name>
<reference evidence="2" key="1">
    <citation type="submission" date="2011-05" db="EMBL/GenBank/DDBJ databases">
        <authorList>
            <person name="Richards S.R."/>
            <person name="Qu J."/>
            <person name="Jiang H."/>
            <person name="Jhangiani S.N."/>
            <person name="Agravi P."/>
            <person name="Goodspeed R."/>
            <person name="Gross S."/>
            <person name="Mandapat C."/>
            <person name="Jackson L."/>
            <person name="Mathew T."/>
            <person name="Pu L."/>
            <person name="Thornton R."/>
            <person name="Saada N."/>
            <person name="Wilczek-Boney K.B."/>
            <person name="Lee S."/>
            <person name="Kovar C."/>
            <person name="Wu Y."/>
            <person name="Scherer S.E."/>
            <person name="Worley K.C."/>
            <person name="Muzny D.M."/>
            <person name="Gibbs R."/>
        </authorList>
    </citation>
    <scope>NUCLEOTIDE SEQUENCE</scope>
    <source>
        <strain evidence="2">Brora</strain>
    </source>
</reference>
<dbReference type="AlphaFoldDB" id="T1JKG4"/>
<evidence type="ECO:0000313" key="2">
    <source>
        <dbReference type="Proteomes" id="UP000014500"/>
    </source>
</evidence>
<sequence length="44" mass="5356">KSLERNFLGLHQLDFTCTRRCNKEIKDAADKVKMNFQFEKFLEY</sequence>
<dbReference type="EnsemblMetazoa" id="SMAR014344-RA">
    <property type="protein sequence ID" value="SMAR014344-PA"/>
    <property type="gene ID" value="SMAR014344"/>
</dbReference>
<proteinExistence type="predicted"/>
<keyword evidence="2" id="KW-1185">Reference proteome</keyword>